<dbReference type="EMBL" id="FWXY01000046">
    <property type="protein sequence ID" value="SMD13142.1"/>
    <property type="molecule type" value="Genomic_DNA"/>
</dbReference>
<gene>
    <name evidence="1" type="ORF">SAMN02746065_1469</name>
</gene>
<sequence length="85" mass="9949">MQSRMEVDLAIKKNPELFPAKMISEYKMKEIKFSKKMKIKTRRILVDCGSYTIRLSFVMPDTVGFVEYVESPLFLRKFAVFFGGL</sequence>
<organism evidence="1 2">
    <name type="scientific">Desulfocicer vacuolatum DSM 3385</name>
    <dbReference type="NCBI Taxonomy" id="1121400"/>
    <lineage>
        <taxon>Bacteria</taxon>
        <taxon>Pseudomonadati</taxon>
        <taxon>Thermodesulfobacteriota</taxon>
        <taxon>Desulfobacteria</taxon>
        <taxon>Desulfobacterales</taxon>
        <taxon>Desulfobacteraceae</taxon>
        <taxon>Desulfocicer</taxon>
    </lineage>
</organism>
<accession>A0A1W2EU82</accession>
<evidence type="ECO:0000313" key="2">
    <source>
        <dbReference type="Proteomes" id="UP000192418"/>
    </source>
</evidence>
<dbReference type="AlphaFoldDB" id="A0A1W2EU82"/>
<keyword evidence="2" id="KW-1185">Reference proteome</keyword>
<name>A0A1W2EU82_9BACT</name>
<dbReference type="Proteomes" id="UP000192418">
    <property type="component" value="Unassembled WGS sequence"/>
</dbReference>
<protein>
    <submittedName>
        <fullName evidence="1">Uncharacterized protein</fullName>
    </submittedName>
</protein>
<proteinExistence type="predicted"/>
<evidence type="ECO:0000313" key="1">
    <source>
        <dbReference type="EMBL" id="SMD13142.1"/>
    </source>
</evidence>
<reference evidence="1 2" key="1">
    <citation type="submission" date="2017-04" db="EMBL/GenBank/DDBJ databases">
        <authorList>
            <person name="Afonso C.L."/>
            <person name="Miller P.J."/>
            <person name="Scott M.A."/>
            <person name="Spackman E."/>
            <person name="Goraichik I."/>
            <person name="Dimitrov K.M."/>
            <person name="Suarez D.L."/>
            <person name="Swayne D.E."/>
        </authorList>
    </citation>
    <scope>NUCLEOTIDE SEQUENCE [LARGE SCALE GENOMIC DNA]</scope>
    <source>
        <strain evidence="1 2">DSM 3385</strain>
    </source>
</reference>